<dbReference type="RefSeq" id="XP_002505717.1">
    <property type="nucleotide sequence ID" value="XM_002505671.1"/>
</dbReference>
<dbReference type="Gene3D" id="1.10.1370.30">
    <property type="match status" value="1"/>
</dbReference>
<dbReference type="PANTHER" id="PTHR34217">
    <property type="entry name" value="METAL-DEPENDENT CARBOXYPEPTIDASE"/>
    <property type="match status" value="1"/>
</dbReference>
<dbReference type="PIRSF" id="PIRSF006615">
    <property type="entry name" value="Zn_crbxpep_Taq"/>
    <property type="match status" value="1"/>
</dbReference>
<dbReference type="PRINTS" id="PR00998">
    <property type="entry name" value="CRBOXYPTASET"/>
</dbReference>
<evidence type="ECO:0008006" key="4">
    <source>
        <dbReference type="Google" id="ProtNLM"/>
    </source>
</evidence>
<dbReference type="SUPFAM" id="SSF55486">
    <property type="entry name" value="Metalloproteases ('zincins'), catalytic domain"/>
    <property type="match status" value="1"/>
</dbReference>
<dbReference type="OMA" id="IHWSHGS"/>
<dbReference type="InterPro" id="IPR001333">
    <property type="entry name" value="Peptidase_M32_Taq"/>
</dbReference>
<keyword evidence="3" id="KW-1185">Reference proteome</keyword>
<dbReference type="EMBL" id="CP001331">
    <property type="protein sequence ID" value="ACO66975.1"/>
    <property type="molecule type" value="Genomic_DNA"/>
</dbReference>
<sequence>MRTIAASVPLSGDAQVSYEALTSRLKKLSSLNDIEGIITWDELVMMPEGASEARGAQKAALAELVHLQATSAAMGEAISAAESAGAAEGCPWRRAVIRDARRDYNDAVRLPAELKAKEAELGAKGYAAWVKARKNDDWASFAPVLEELVALRKEMAAACADPGVSAYDYLLDKFERGMTEERLTEIFGELRTKLVPVIAKILAAKPLAHPPALESGTFAEDAQEAFCKHVSAAMGFDFGTGRLDRSVHPFTGGAGPHDVRITTRYDESVFMDAVMGTVHEVGHALYEQGLNKEQDGLPVQRALSMGIHESQSLFWERYIGQSLEFWKAMLPEFHANFPETKDVSADDLYRFINKAKAGFVRVDADELTYSMHVVLRFELERALFGGKVSVAELPDLWREKMRELLGAVPETDTLGVLQDVHWSDGSFGYFPSYTLGAMYACQFHAKAREEIDGFDELVAAGKFTPIRDWLREKIHNVGSLYPSADELCEAVTGAPLDPSIYVEHLNKKYSALYGVAE</sequence>
<gene>
    <name evidence="2" type="ORF">MICPUN_87518</name>
</gene>
<evidence type="ECO:0000313" key="2">
    <source>
        <dbReference type="EMBL" id="ACO66975.1"/>
    </source>
</evidence>
<dbReference type="PANTHER" id="PTHR34217:SF1">
    <property type="entry name" value="CARBOXYPEPTIDASE 1"/>
    <property type="match status" value="1"/>
</dbReference>
<dbReference type="AlphaFoldDB" id="C1EG77"/>
<evidence type="ECO:0000256" key="1">
    <source>
        <dbReference type="PIRSR" id="PIRSR006615-2"/>
    </source>
</evidence>
<feature type="active site" description="Proton donor/acceptor" evidence="1">
    <location>
        <position position="280"/>
    </location>
</feature>
<name>C1EG77_MICCC</name>
<dbReference type="Pfam" id="PF02074">
    <property type="entry name" value="Peptidase_M32"/>
    <property type="match status" value="1"/>
</dbReference>
<dbReference type="KEGG" id="mis:MICPUN_87518"/>
<dbReference type="eggNOG" id="ENOG502QQRM">
    <property type="taxonomic scope" value="Eukaryota"/>
</dbReference>
<organism evidence="2 3">
    <name type="scientific">Micromonas commoda (strain RCC299 / NOUM17 / CCMP2709)</name>
    <name type="common">Picoplanktonic green alga</name>
    <dbReference type="NCBI Taxonomy" id="296587"/>
    <lineage>
        <taxon>Eukaryota</taxon>
        <taxon>Viridiplantae</taxon>
        <taxon>Chlorophyta</taxon>
        <taxon>Mamiellophyceae</taxon>
        <taxon>Mamiellales</taxon>
        <taxon>Mamiellaceae</taxon>
        <taxon>Micromonas</taxon>
    </lineage>
</organism>
<dbReference type="GO" id="GO:0006508">
    <property type="term" value="P:proteolysis"/>
    <property type="evidence" value="ECO:0007669"/>
    <property type="project" value="InterPro"/>
</dbReference>
<dbReference type="OrthoDB" id="10249837at2759"/>
<proteinExistence type="predicted"/>
<protein>
    <recommendedName>
        <fullName evidence="4">Carboxypeptidase Taq</fullName>
    </recommendedName>
</protein>
<dbReference type="CDD" id="cd06460">
    <property type="entry name" value="M32_Taq"/>
    <property type="match status" value="1"/>
</dbReference>
<dbReference type="Proteomes" id="UP000002009">
    <property type="component" value="Chromosome 13"/>
</dbReference>
<reference evidence="2 3" key="1">
    <citation type="journal article" date="2009" name="Science">
        <title>Green evolution and dynamic adaptations revealed by genomes of the marine picoeukaryotes Micromonas.</title>
        <authorList>
            <person name="Worden A.Z."/>
            <person name="Lee J.H."/>
            <person name="Mock T."/>
            <person name="Rouze P."/>
            <person name="Simmons M.P."/>
            <person name="Aerts A.L."/>
            <person name="Allen A.E."/>
            <person name="Cuvelier M.L."/>
            <person name="Derelle E."/>
            <person name="Everett M.V."/>
            <person name="Foulon E."/>
            <person name="Grimwood J."/>
            <person name="Gundlach H."/>
            <person name="Henrissat B."/>
            <person name="Napoli C."/>
            <person name="McDonald S.M."/>
            <person name="Parker M.S."/>
            <person name="Rombauts S."/>
            <person name="Salamov A."/>
            <person name="Von Dassow P."/>
            <person name="Badger J.H."/>
            <person name="Coutinho P.M."/>
            <person name="Demir E."/>
            <person name="Dubchak I."/>
            <person name="Gentemann C."/>
            <person name="Eikrem W."/>
            <person name="Gready J.E."/>
            <person name="John U."/>
            <person name="Lanier W."/>
            <person name="Lindquist E.A."/>
            <person name="Lucas S."/>
            <person name="Mayer K.F."/>
            <person name="Moreau H."/>
            <person name="Not F."/>
            <person name="Otillar R."/>
            <person name="Panaud O."/>
            <person name="Pangilinan J."/>
            <person name="Paulsen I."/>
            <person name="Piegu B."/>
            <person name="Poliakov A."/>
            <person name="Robbens S."/>
            <person name="Schmutz J."/>
            <person name="Toulza E."/>
            <person name="Wyss T."/>
            <person name="Zelensky A."/>
            <person name="Zhou K."/>
            <person name="Armbrust E.V."/>
            <person name="Bhattacharya D."/>
            <person name="Goodenough U.W."/>
            <person name="Van de Peer Y."/>
            <person name="Grigoriev I.V."/>
        </authorList>
    </citation>
    <scope>NUCLEOTIDE SEQUENCE [LARGE SCALE GENOMIC DNA]</scope>
    <source>
        <strain evidence="3">RCC299 / NOUM17</strain>
    </source>
</reference>
<accession>C1EG77</accession>
<dbReference type="GeneID" id="8248646"/>
<dbReference type="InParanoid" id="C1EG77"/>
<dbReference type="PROSITE" id="PS52034">
    <property type="entry name" value="PEPTIDASE_M32"/>
    <property type="match status" value="1"/>
</dbReference>
<dbReference type="GO" id="GO:0004181">
    <property type="term" value="F:metallocarboxypeptidase activity"/>
    <property type="evidence" value="ECO:0007669"/>
    <property type="project" value="InterPro"/>
</dbReference>
<dbReference type="STRING" id="296587.C1EG77"/>
<evidence type="ECO:0000313" key="3">
    <source>
        <dbReference type="Proteomes" id="UP000002009"/>
    </source>
</evidence>